<dbReference type="HOGENOM" id="CLU_1568386_0_0_9"/>
<dbReference type="STRING" id="1235802.C823_01776"/>
<keyword evidence="1" id="KW-0812">Transmembrane</keyword>
<protein>
    <submittedName>
        <fullName evidence="2">Uncharacterized protein</fullName>
    </submittedName>
</protein>
<name>N2ATA2_9FIRM</name>
<accession>N2ATA2</accession>
<gene>
    <name evidence="2" type="ORF">C823_01776</name>
</gene>
<comment type="caution">
    <text evidence="2">The sequence shown here is derived from an EMBL/GenBank/DDBJ whole genome shotgun (WGS) entry which is preliminary data.</text>
</comment>
<sequence length="170" mass="19287">MLRKKTELIILTVFMMMLGLISYVKPINVSAASKTEFTAGSYKKVNKEFTKILEIGYFTDDYGFEEEYGFSVNQTHWQYYKLTVIHRKTKQKTSFYGVIKIDGKTKTEFIQGSYGDVPPANISAKKLSAKKIKLSASFSGNAQLAVSMEEQLKISGTYKLYKKINLDEVG</sequence>
<dbReference type="EMBL" id="AQFT01000056">
    <property type="protein sequence ID" value="EMZ29683.1"/>
    <property type="molecule type" value="Genomic_DNA"/>
</dbReference>
<organism evidence="2 3">
    <name type="scientific">Eubacterium plexicaudatum ASF492</name>
    <dbReference type="NCBI Taxonomy" id="1235802"/>
    <lineage>
        <taxon>Bacteria</taxon>
        <taxon>Bacillati</taxon>
        <taxon>Bacillota</taxon>
        <taxon>Clostridia</taxon>
        <taxon>Eubacteriales</taxon>
        <taxon>Eubacteriaceae</taxon>
        <taxon>Eubacterium</taxon>
    </lineage>
</organism>
<proteinExistence type="predicted"/>
<evidence type="ECO:0000313" key="2">
    <source>
        <dbReference type="EMBL" id="EMZ29683.1"/>
    </source>
</evidence>
<reference evidence="2 3" key="1">
    <citation type="journal article" date="2014" name="Genome Announc.">
        <title>Draft genome sequences of the altered schaedler flora, a defined bacterial community from gnotobiotic mice.</title>
        <authorList>
            <person name="Wannemuehler M.J."/>
            <person name="Overstreet A.M."/>
            <person name="Ward D.V."/>
            <person name="Phillips G.J."/>
        </authorList>
    </citation>
    <scope>NUCLEOTIDE SEQUENCE [LARGE SCALE GENOMIC DNA]</scope>
    <source>
        <strain evidence="2 3">ASF492</strain>
    </source>
</reference>
<keyword evidence="1" id="KW-1133">Transmembrane helix</keyword>
<dbReference type="Proteomes" id="UP000012589">
    <property type="component" value="Unassembled WGS sequence"/>
</dbReference>
<evidence type="ECO:0000256" key="1">
    <source>
        <dbReference type="SAM" id="Phobius"/>
    </source>
</evidence>
<feature type="transmembrane region" description="Helical" evidence="1">
    <location>
        <begin position="7"/>
        <end position="24"/>
    </location>
</feature>
<keyword evidence="3" id="KW-1185">Reference proteome</keyword>
<keyword evidence="1" id="KW-0472">Membrane</keyword>
<evidence type="ECO:0000313" key="3">
    <source>
        <dbReference type="Proteomes" id="UP000012589"/>
    </source>
</evidence>
<dbReference type="PATRIC" id="fig|1235802.3.peg.1881"/>
<dbReference type="AlphaFoldDB" id="N2ATA2"/>